<dbReference type="RefSeq" id="WP_093574603.1">
    <property type="nucleotide sequence ID" value="NZ_FOWC01000006.1"/>
</dbReference>
<reference evidence="1 2" key="1">
    <citation type="submission" date="2016-10" db="EMBL/GenBank/DDBJ databases">
        <authorList>
            <person name="de Groot N.N."/>
        </authorList>
    </citation>
    <scope>NUCLEOTIDE SEQUENCE [LARGE SCALE GENOMIC DNA]</scope>
    <source>
        <strain evidence="1 2">DSM 44637</strain>
    </source>
</reference>
<protein>
    <recommendedName>
        <fullName evidence="3">Pyridoxamine 5'-phosphate oxidase family protein</fullName>
    </recommendedName>
</protein>
<proteinExistence type="predicted"/>
<dbReference type="Proteomes" id="UP000199137">
    <property type="component" value="Unassembled WGS sequence"/>
</dbReference>
<organism evidence="1 2">
    <name type="scientific">Amycolatopsis rubida</name>
    <dbReference type="NCBI Taxonomy" id="112413"/>
    <lineage>
        <taxon>Bacteria</taxon>
        <taxon>Bacillati</taxon>
        <taxon>Actinomycetota</taxon>
        <taxon>Actinomycetes</taxon>
        <taxon>Pseudonocardiales</taxon>
        <taxon>Pseudonocardiaceae</taxon>
        <taxon>Amycolatopsis</taxon>
    </lineage>
</organism>
<dbReference type="OrthoDB" id="3627140at2"/>
<dbReference type="EMBL" id="FOWC01000006">
    <property type="protein sequence ID" value="SFP64617.1"/>
    <property type="molecule type" value="Genomic_DNA"/>
</dbReference>
<name>A0A1I5S1R1_9PSEU</name>
<dbReference type="AlphaFoldDB" id="A0A1I5S1R1"/>
<evidence type="ECO:0000313" key="2">
    <source>
        <dbReference type="Proteomes" id="UP000199137"/>
    </source>
</evidence>
<gene>
    <name evidence="1" type="ORF">SAMN05421854_106151</name>
</gene>
<evidence type="ECO:0008006" key="3">
    <source>
        <dbReference type="Google" id="ProtNLM"/>
    </source>
</evidence>
<sequence length="141" mass="15204">MDEAELTHRECVRLLRSPERGRHGIVAIDGLQPVDRVCLLLDTGDVLIPTGPDSGLVRVAALRPVSLEFTDRGKDGQLRWTVRGIGLARPMTGLDVPHPVPRSTVLAAAPDAFRNGVRVVVARYRGNRSGDGFAIPAPRVG</sequence>
<accession>A0A1I5S1R1</accession>
<evidence type="ECO:0000313" key="1">
    <source>
        <dbReference type="EMBL" id="SFP64617.1"/>
    </source>
</evidence>
<dbReference type="Gene3D" id="2.30.110.10">
    <property type="entry name" value="Electron Transport, Fmn-binding Protein, Chain A"/>
    <property type="match status" value="1"/>
</dbReference>
<dbReference type="InterPro" id="IPR012349">
    <property type="entry name" value="Split_barrel_FMN-bd"/>
</dbReference>